<dbReference type="PANTHER" id="PTHR18460">
    <property type="entry name" value="TEL2 INTERACTING PROTEIN 1 TTI1 FAMILY MEMBER"/>
    <property type="match status" value="1"/>
</dbReference>
<dbReference type="GO" id="GO:0005737">
    <property type="term" value="C:cytoplasm"/>
    <property type="evidence" value="ECO:0007669"/>
    <property type="project" value="TreeGrafter"/>
</dbReference>
<dbReference type="InterPro" id="IPR057567">
    <property type="entry name" value="TPR_TTI1_C"/>
</dbReference>
<evidence type="ECO:0000256" key="1">
    <source>
        <dbReference type="SAM" id="MobiDB-lite"/>
    </source>
</evidence>
<dbReference type="InterPro" id="IPR057566">
    <property type="entry name" value="TPR_TTI1_N"/>
</dbReference>
<evidence type="ECO:0000313" key="4">
    <source>
        <dbReference type="EMBL" id="KIW59631.1"/>
    </source>
</evidence>
<dbReference type="Pfam" id="PF24173">
    <property type="entry name" value="TPR_TTI1_N"/>
    <property type="match status" value="1"/>
</dbReference>
<dbReference type="InterPro" id="IPR049362">
    <property type="entry name" value="TTI1_rpt"/>
</dbReference>
<dbReference type="Pfam" id="PF21547">
    <property type="entry name" value="TTI1"/>
    <property type="match status" value="1"/>
</dbReference>
<dbReference type="Gene3D" id="1.25.10.10">
    <property type="entry name" value="Leucine-rich Repeat Variant"/>
    <property type="match status" value="1"/>
</dbReference>
<dbReference type="RefSeq" id="XP_013320215.1">
    <property type="nucleotide sequence ID" value="XM_013464761.1"/>
</dbReference>
<protein>
    <submittedName>
        <fullName evidence="4">Uncharacterized protein</fullName>
    </submittedName>
</protein>
<reference evidence="4 5" key="1">
    <citation type="submission" date="2015-01" db="EMBL/GenBank/DDBJ databases">
        <title>The Genome Sequence of Exophiala xenobiotica CBS118157.</title>
        <authorList>
            <consortium name="The Broad Institute Genomics Platform"/>
            <person name="Cuomo C."/>
            <person name="de Hoog S."/>
            <person name="Gorbushina A."/>
            <person name="Stielow B."/>
            <person name="Teixiera M."/>
            <person name="Abouelleil A."/>
            <person name="Chapman S.B."/>
            <person name="Priest M."/>
            <person name="Young S.K."/>
            <person name="Wortman J."/>
            <person name="Nusbaum C."/>
            <person name="Birren B."/>
        </authorList>
    </citation>
    <scope>NUCLEOTIDE SEQUENCE [LARGE SCALE GENOMIC DNA]</scope>
    <source>
        <strain evidence="4 5">CBS 118157</strain>
    </source>
</reference>
<accession>A0A0D2C459</accession>
<dbReference type="HOGENOM" id="CLU_005544_0_0_1"/>
<organism evidence="4 5">
    <name type="scientific">Exophiala xenobiotica</name>
    <dbReference type="NCBI Taxonomy" id="348802"/>
    <lineage>
        <taxon>Eukaryota</taxon>
        <taxon>Fungi</taxon>
        <taxon>Dikarya</taxon>
        <taxon>Ascomycota</taxon>
        <taxon>Pezizomycotina</taxon>
        <taxon>Eurotiomycetes</taxon>
        <taxon>Chaetothyriomycetidae</taxon>
        <taxon>Chaetothyriales</taxon>
        <taxon>Herpotrichiellaceae</taxon>
        <taxon>Exophiala</taxon>
    </lineage>
</organism>
<dbReference type="STRING" id="348802.A0A0D2C459"/>
<dbReference type="GeneID" id="25325976"/>
<dbReference type="AlphaFoldDB" id="A0A0D2C459"/>
<evidence type="ECO:0000259" key="2">
    <source>
        <dbReference type="Pfam" id="PF24173"/>
    </source>
</evidence>
<feature type="compositionally biased region" description="Acidic residues" evidence="1">
    <location>
        <begin position="792"/>
        <end position="803"/>
    </location>
</feature>
<feature type="compositionally biased region" description="Basic and acidic residues" evidence="1">
    <location>
        <begin position="757"/>
        <end position="770"/>
    </location>
</feature>
<name>A0A0D2C459_9EURO</name>
<feature type="domain" description="TTI1 N-terminal TPR" evidence="2">
    <location>
        <begin position="9"/>
        <end position="339"/>
    </location>
</feature>
<dbReference type="SUPFAM" id="SSF48371">
    <property type="entry name" value="ARM repeat"/>
    <property type="match status" value="1"/>
</dbReference>
<feature type="region of interest" description="Disordered" evidence="1">
    <location>
        <begin position="757"/>
        <end position="817"/>
    </location>
</feature>
<dbReference type="InterPro" id="IPR052587">
    <property type="entry name" value="TELO2-interacting_protein_1"/>
</dbReference>
<sequence>MNPSRQQAFLRLRPPCVELSSAALKFKANQVSAKAVLFALEPVHQALQSLADENLLDEKLAEYAFFPLTHIFNQSKRLSSPILELAVRCVHILVSRGWRDKLLPEMAKQLLILMGLLVSPSPNQQSEPASDELKAASFSCISVLVIQSVRLGTNVLEGVGEKSIVDQLVYQLLESLTETRSDQVQISAARALLELNKAITDRPLLASLLPRTVSTLVKVLRPSTEARRTRKVLVAYLDLLSVVLDKVLADIVALRSNMESNDTKQPKSDHAIILDEAWLDATTPQIDIALVQVTKLRTHEGSDVRKALLDLCLVIIEDCSQTLARSLPLMIETLIVLCRSSDSPEAEAALRHLMISRPEISEILRAKFYDWSQALPRIMQGNEDRPKQHMLGQIATSFVALTDGVGGTNELSTKIASVLVDGITAAIASTTTQTRLINEAPQINTTDLVQRSRETDCDFVAVLLNHQSQRASTAEIKKLVDSLKTHPSAQAIARSLVDHTQAPDTNRKLSATWLALNFLQSRGDGFLDMDNVFDDNPSDLDLTLSQPFLVSDLYASTLPWLLEYSDFNDDDKPGWQLVALSLESLVLQATQLGQSYRPELMETLFPVLTLLGSRNAVLQQHAMTALNLLAKACDYRSAALMLIDNVDYLINAIALRLNAFDVSRNGLQVLAMMLRLCGARLLPYLDDLIGSIFSALDNFHGYPSLVEQLFEILRMIVEESTKAPEVLAIEPGPATDRHSNKGFAVSTVEDIVHDVRARKERKSMTDEQHEQTTSAPHQPWSSTLDNTKATSEVEDGEDDEADLEASPPASADKTKEALLPKPHQLLLKIAQSGVPHMSSPSAKVRHTLLALLQELCPLLATNENSFLPLVNEIWPSIVARLLMGKDDSSSEMPYNIQSAADTISVICQAAGDFMASRIEDIFSDLEALFRKFSKVVLPFDRPRISSTGVNATGTSLTTLDEKIPNLVGRHEAHNYLASALSMLGATRTTDTQTFNSLVGLILSILDNVRTTEDNIDRIFDMLGPIAAIPGNGRVTRALLKHNEDAVWLMAQHVND</sequence>
<dbReference type="InterPro" id="IPR016024">
    <property type="entry name" value="ARM-type_fold"/>
</dbReference>
<keyword evidence="5" id="KW-1185">Reference proteome</keyword>
<evidence type="ECO:0000259" key="3">
    <source>
        <dbReference type="Pfam" id="PF24181"/>
    </source>
</evidence>
<evidence type="ECO:0000313" key="5">
    <source>
        <dbReference type="Proteomes" id="UP000054342"/>
    </source>
</evidence>
<dbReference type="InterPro" id="IPR011989">
    <property type="entry name" value="ARM-like"/>
</dbReference>
<dbReference type="EMBL" id="KN847318">
    <property type="protein sequence ID" value="KIW59631.1"/>
    <property type="molecule type" value="Genomic_DNA"/>
</dbReference>
<dbReference type="Proteomes" id="UP000054342">
    <property type="component" value="Unassembled WGS sequence"/>
</dbReference>
<dbReference type="Pfam" id="PF24181">
    <property type="entry name" value="TPR_TTI1_C"/>
    <property type="match status" value="1"/>
</dbReference>
<proteinExistence type="predicted"/>
<dbReference type="OrthoDB" id="6781668at2759"/>
<feature type="domain" description="TTI1 C-terminal TPR" evidence="3">
    <location>
        <begin position="769"/>
        <end position="920"/>
    </location>
</feature>
<gene>
    <name evidence="4" type="ORF">PV05_04068</name>
</gene>
<feature type="compositionally biased region" description="Polar residues" evidence="1">
    <location>
        <begin position="771"/>
        <end position="790"/>
    </location>
</feature>
<dbReference type="PANTHER" id="PTHR18460:SF3">
    <property type="entry name" value="TELO2-INTERACTING PROTEIN 1 HOMOLOG"/>
    <property type="match status" value="1"/>
</dbReference>